<evidence type="ECO:0000256" key="7">
    <source>
        <dbReference type="ARBA" id="ARBA00023065"/>
    </source>
</evidence>
<evidence type="ECO:0000256" key="1">
    <source>
        <dbReference type="ARBA" id="ARBA00004651"/>
    </source>
</evidence>
<evidence type="ECO:0000313" key="14">
    <source>
        <dbReference type="Proteomes" id="UP000268192"/>
    </source>
</evidence>
<name>A0A3Q8XNS1_9HYPH</name>
<feature type="binding site" evidence="12">
    <location>
        <position position="75"/>
    </location>
    <ligand>
        <name>Na(+)</name>
        <dbReference type="ChEBI" id="CHEBI:29101"/>
        <note>structural</note>
    </ligand>
</feature>
<feature type="binding site" evidence="12">
    <location>
        <position position="78"/>
    </location>
    <ligand>
        <name>Na(+)</name>
        <dbReference type="ChEBI" id="CHEBI:29101"/>
        <note>structural</note>
    </ligand>
</feature>
<dbReference type="RefSeq" id="WP_126010105.1">
    <property type="nucleotide sequence ID" value="NZ_CP032509.1"/>
</dbReference>
<evidence type="ECO:0000256" key="2">
    <source>
        <dbReference type="ARBA" id="ARBA00022475"/>
    </source>
</evidence>
<comment type="catalytic activity">
    <reaction evidence="11">
        <text>fluoride(in) = fluoride(out)</text>
        <dbReference type="Rhea" id="RHEA:76159"/>
        <dbReference type="ChEBI" id="CHEBI:17051"/>
    </reaction>
    <physiologicalReaction direction="left-to-right" evidence="11">
        <dbReference type="Rhea" id="RHEA:76160"/>
    </physiologicalReaction>
</comment>
<dbReference type="GO" id="GO:0046872">
    <property type="term" value="F:metal ion binding"/>
    <property type="evidence" value="ECO:0007669"/>
    <property type="project" value="UniProtKB-KW"/>
</dbReference>
<evidence type="ECO:0000256" key="9">
    <source>
        <dbReference type="ARBA" id="ARBA00023303"/>
    </source>
</evidence>
<dbReference type="PANTHER" id="PTHR28259">
    <property type="entry name" value="FLUORIDE EXPORT PROTEIN 1-RELATED"/>
    <property type="match status" value="1"/>
</dbReference>
<dbReference type="HAMAP" id="MF_00454">
    <property type="entry name" value="FluC"/>
    <property type="match status" value="1"/>
</dbReference>
<dbReference type="PANTHER" id="PTHR28259:SF1">
    <property type="entry name" value="FLUORIDE EXPORT PROTEIN 1-RELATED"/>
    <property type="match status" value="1"/>
</dbReference>
<evidence type="ECO:0000256" key="4">
    <source>
        <dbReference type="ARBA" id="ARBA00022692"/>
    </source>
</evidence>
<comment type="activity regulation">
    <text evidence="12">Na(+) is not transported, but it plays an essential structural role and its presence is essential for fluoride channel function.</text>
</comment>
<sequence length="125" mass="13015">MVHTLLVALGGGLGAALRHLTNLAAFRLLGPNFPFGTLAVNVIGSFLMGVLVEVVARRFGASVELRLFLATGVLGGYTTFSAFSLDTIVLWERGAPGLAVAYVGLSVLLSLAAIIGGLWLARTVF</sequence>
<dbReference type="OrthoDB" id="9806299at2"/>
<evidence type="ECO:0000256" key="10">
    <source>
        <dbReference type="ARBA" id="ARBA00035120"/>
    </source>
</evidence>
<evidence type="ECO:0000256" key="11">
    <source>
        <dbReference type="ARBA" id="ARBA00035585"/>
    </source>
</evidence>
<keyword evidence="5 12" id="KW-1133">Transmembrane helix</keyword>
<evidence type="ECO:0000256" key="5">
    <source>
        <dbReference type="ARBA" id="ARBA00022989"/>
    </source>
</evidence>
<keyword evidence="12" id="KW-0813">Transport</keyword>
<keyword evidence="3" id="KW-0997">Cell inner membrane</keyword>
<feature type="transmembrane region" description="Helical" evidence="12">
    <location>
        <begin position="67"/>
        <end position="91"/>
    </location>
</feature>
<comment type="subcellular location">
    <subcellularLocation>
        <location evidence="1 12">Cell membrane</location>
        <topology evidence="1 12">Multi-pass membrane protein</topology>
    </subcellularLocation>
</comment>
<dbReference type="GO" id="GO:0140114">
    <property type="term" value="P:cellular detoxification of fluoride"/>
    <property type="evidence" value="ECO:0007669"/>
    <property type="project" value="UniProtKB-UniRule"/>
</dbReference>
<gene>
    <name evidence="12 13" type="primary">crcB</name>
    <name evidence="12" type="synonym">fluC</name>
    <name evidence="13" type="ORF">D5400_11340</name>
</gene>
<evidence type="ECO:0000256" key="6">
    <source>
        <dbReference type="ARBA" id="ARBA00023053"/>
    </source>
</evidence>
<evidence type="ECO:0000256" key="8">
    <source>
        <dbReference type="ARBA" id="ARBA00023136"/>
    </source>
</evidence>
<dbReference type="GO" id="GO:0062054">
    <property type="term" value="F:fluoride channel activity"/>
    <property type="evidence" value="ECO:0007669"/>
    <property type="project" value="UniProtKB-UniRule"/>
</dbReference>
<evidence type="ECO:0000256" key="3">
    <source>
        <dbReference type="ARBA" id="ARBA00022519"/>
    </source>
</evidence>
<keyword evidence="2 12" id="KW-1003">Cell membrane</keyword>
<dbReference type="NCBIfam" id="NF010805">
    <property type="entry name" value="PRK14209.1"/>
    <property type="match status" value="1"/>
</dbReference>
<comment type="function">
    <text evidence="12">Fluoride-specific ion channel. Important for reducing fluoride concentration in the cell, thus reducing its toxicity.</text>
</comment>
<dbReference type="NCBIfam" id="NF010791">
    <property type="entry name" value="PRK14195.1"/>
    <property type="match status" value="1"/>
</dbReference>
<protein>
    <recommendedName>
        <fullName evidence="12">Fluoride-specific ion channel FluC</fullName>
    </recommendedName>
</protein>
<dbReference type="Pfam" id="PF02537">
    <property type="entry name" value="CRCB"/>
    <property type="match status" value="1"/>
</dbReference>
<keyword evidence="12" id="KW-0479">Metal-binding</keyword>
<feature type="transmembrane region" description="Helical" evidence="12">
    <location>
        <begin position="97"/>
        <end position="121"/>
    </location>
</feature>
<evidence type="ECO:0000256" key="12">
    <source>
        <dbReference type="HAMAP-Rule" id="MF_00454"/>
    </source>
</evidence>
<dbReference type="AlphaFoldDB" id="A0A3Q8XNS1"/>
<keyword evidence="4 12" id="KW-0812">Transmembrane</keyword>
<keyword evidence="6 12" id="KW-0915">Sodium</keyword>
<dbReference type="KEGG" id="abaw:D5400_11340"/>
<dbReference type="NCBIfam" id="NF010794">
    <property type="entry name" value="PRK14198.1"/>
    <property type="match status" value="1"/>
</dbReference>
<keyword evidence="8 12" id="KW-0472">Membrane</keyword>
<organism evidence="13 14">
    <name type="scientific">Georhizobium profundi</name>
    <dbReference type="NCBI Taxonomy" id="2341112"/>
    <lineage>
        <taxon>Bacteria</taxon>
        <taxon>Pseudomonadati</taxon>
        <taxon>Pseudomonadota</taxon>
        <taxon>Alphaproteobacteria</taxon>
        <taxon>Hyphomicrobiales</taxon>
        <taxon>Rhizobiaceae</taxon>
        <taxon>Georhizobium</taxon>
    </lineage>
</organism>
<proteinExistence type="inferred from homology"/>
<keyword evidence="9 12" id="KW-0407">Ion channel</keyword>
<accession>A0A3Q8XNS1</accession>
<dbReference type="Proteomes" id="UP000268192">
    <property type="component" value="Chromosome"/>
</dbReference>
<dbReference type="NCBIfam" id="TIGR00494">
    <property type="entry name" value="crcB"/>
    <property type="match status" value="1"/>
</dbReference>
<dbReference type="EMBL" id="CP032509">
    <property type="protein sequence ID" value="AZN71785.1"/>
    <property type="molecule type" value="Genomic_DNA"/>
</dbReference>
<evidence type="ECO:0000313" key="13">
    <source>
        <dbReference type="EMBL" id="AZN71785.1"/>
    </source>
</evidence>
<keyword evidence="14" id="KW-1185">Reference proteome</keyword>
<dbReference type="InterPro" id="IPR003691">
    <property type="entry name" value="FluC"/>
</dbReference>
<dbReference type="GO" id="GO:0005886">
    <property type="term" value="C:plasma membrane"/>
    <property type="evidence" value="ECO:0007669"/>
    <property type="project" value="UniProtKB-SubCell"/>
</dbReference>
<comment type="similarity">
    <text evidence="10 12">Belongs to the fluoride channel Fluc/FEX (TC 1.A.43) family.</text>
</comment>
<feature type="transmembrane region" description="Helical" evidence="12">
    <location>
        <begin position="33"/>
        <end position="55"/>
    </location>
</feature>
<reference evidence="13 14" key="1">
    <citation type="submission" date="2018-09" db="EMBL/GenBank/DDBJ databases">
        <title>Marinorhizobium profundi gen. nov., sp. nov., isolated from a deep-sea sediment sample from the New Britain Trench and proposal of Marinorhizobiaceae fam. nov. in the order Rhizobiales of the class Alphaproteobacteria.</title>
        <authorList>
            <person name="Cao J."/>
        </authorList>
    </citation>
    <scope>NUCLEOTIDE SEQUENCE [LARGE SCALE GENOMIC DNA]</scope>
    <source>
        <strain evidence="13 14">WS11</strain>
    </source>
</reference>
<keyword evidence="7 12" id="KW-0406">Ion transport</keyword>